<reference evidence="2" key="1">
    <citation type="submission" date="2014-08" db="EMBL/GenBank/DDBJ databases">
        <authorList>
            <person name="Edwards T."/>
        </authorList>
    </citation>
    <scope>NUCLEOTIDE SEQUENCE [LARGE SCALE GENOMIC DNA]</scope>
</reference>
<gene>
    <name evidence="1" type="ORF">MPL1032_180054</name>
</gene>
<dbReference type="EMBL" id="CCND01000010">
    <property type="protein sequence ID" value="CDX53587.1"/>
    <property type="molecule type" value="Genomic_DNA"/>
</dbReference>
<evidence type="ECO:0000313" key="2">
    <source>
        <dbReference type="Proteomes" id="UP000182888"/>
    </source>
</evidence>
<organism evidence="1 2">
    <name type="scientific">Mesorhizobium plurifarium</name>
    <dbReference type="NCBI Taxonomy" id="69974"/>
    <lineage>
        <taxon>Bacteria</taxon>
        <taxon>Pseudomonadati</taxon>
        <taxon>Pseudomonadota</taxon>
        <taxon>Alphaproteobacteria</taxon>
        <taxon>Hyphomicrobiales</taxon>
        <taxon>Phyllobacteriaceae</taxon>
        <taxon>Mesorhizobium</taxon>
    </lineage>
</organism>
<dbReference type="Proteomes" id="UP000182888">
    <property type="component" value="Unassembled WGS sequence"/>
</dbReference>
<dbReference type="AlphaFoldDB" id="A0A0K2VTI3"/>
<name>A0A0K2VTI3_MESPL</name>
<proteinExistence type="predicted"/>
<accession>A0A0K2VTI3</accession>
<sequence length="92" mass="10583">MALISSTPLNRSSTLPELHTVAYFDPDRIQSPQIWDFNSINCQPTVLSARTPRQFVELTRKLLGYRFFLIARHEVEESSASFTSLVDQRQIV</sequence>
<evidence type="ECO:0000313" key="1">
    <source>
        <dbReference type="EMBL" id="CDX53587.1"/>
    </source>
</evidence>
<protein>
    <submittedName>
        <fullName evidence="1">Uncharacterized protein</fullName>
    </submittedName>
</protein>